<evidence type="ECO:0000313" key="3">
    <source>
        <dbReference type="Proteomes" id="UP000256405"/>
    </source>
</evidence>
<evidence type="ECO:0000256" key="1">
    <source>
        <dbReference type="SAM" id="Phobius"/>
    </source>
</evidence>
<proteinExistence type="predicted"/>
<name>A0A3E0DMZ4_9BACT</name>
<keyword evidence="1" id="KW-1133">Transmembrane helix</keyword>
<dbReference type="EMBL" id="QUNF01000018">
    <property type="protein sequence ID" value="REG83451.1"/>
    <property type="molecule type" value="Genomic_DNA"/>
</dbReference>
<dbReference type="Proteomes" id="UP000256405">
    <property type="component" value="Unassembled WGS sequence"/>
</dbReference>
<evidence type="ECO:0000313" key="2">
    <source>
        <dbReference type="EMBL" id="REG83451.1"/>
    </source>
</evidence>
<dbReference type="OrthoDB" id="116741at2"/>
<keyword evidence="1" id="KW-0472">Membrane</keyword>
<feature type="transmembrane region" description="Helical" evidence="1">
    <location>
        <begin position="200"/>
        <end position="230"/>
    </location>
</feature>
<accession>A0A3E0DMZ4</accession>
<gene>
    <name evidence="2" type="ORF">C8N25_11896</name>
</gene>
<sequence>MKQNSITILVPVIPDKVHDLLDQLRDIKINSQEGISKDFDGLSIIHYARWVVIDHGKSWINDDQKREPKLLFVVDYDGKEEEMLSKVCESSSTILDLIYVFCKDYPPLNSITPHGRMSFLASHAIKDAAVYIGAPGRSVVQIQNEKRLRNYIREFLDSRSWSGVPAQAILQEIQSKVMDSGDYGFLETENVSLPRINFPILILVGLIALCLFPIWFPIVTIWMLILHFFYERKDENFTRKRSQLDDDFLTDLEKYEDWQNQNQFTQLVDMKEGSFRLISIKSMFLLTNLLIKLVFNQGKLMGIPTIHFAKWVMFEKNSRVLFFSNFDGSWQQYLGDFIDNSGWGLTGIFSNTKVFPKTNFLITGGAYKEEYFLAWSRNSELITNYWYSAYPDLSIKNINNNTRIRVQLMKTLSKRQAVKFLKLL</sequence>
<dbReference type="RefSeq" id="WP_086543678.1">
    <property type="nucleotide sequence ID" value="NZ_MSSW01000086.1"/>
</dbReference>
<keyword evidence="3" id="KW-1185">Reference proteome</keyword>
<protein>
    <submittedName>
        <fullName evidence="2">Uncharacterized protein</fullName>
    </submittedName>
</protein>
<comment type="caution">
    <text evidence="2">The sequence shown here is derived from an EMBL/GenBank/DDBJ whole genome shotgun (WGS) entry which is preliminary data.</text>
</comment>
<dbReference type="AlphaFoldDB" id="A0A3E0DMZ4"/>
<organism evidence="2 3">
    <name type="scientific">Algoriphagus antarcticus</name>
    <dbReference type="NCBI Taxonomy" id="238540"/>
    <lineage>
        <taxon>Bacteria</taxon>
        <taxon>Pseudomonadati</taxon>
        <taxon>Bacteroidota</taxon>
        <taxon>Cytophagia</taxon>
        <taxon>Cytophagales</taxon>
        <taxon>Cyclobacteriaceae</taxon>
        <taxon>Algoriphagus</taxon>
    </lineage>
</organism>
<keyword evidence="1" id="KW-0812">Transmembrane</keyword>
<reference evidence="2 3" key="1">
    <citation type="submission" date="2018-08" db="EMBL/GenBank/DDBJ databases">
        <title>Genomic Encyclopedia of Archaeal and Bacterial Type Strains, Phase II (KMG-II): from individual species to whole genera.</title>
        <authorList>
            <person name="Goeker M."/>
        </authorList>
    </citation>
    <scope>NUCLEOTIDE SEQUENCE [LARGE SCALE GENOMIC DNA]</scope>
    <source>
        <strain evidence="2 3">DSM 15986</strain>
    </source>
</reference>